<proteinExistence type="predicted"/>
<feature type="region of interest" description="Disordered" evidence="1">
    <location>
        <begin position="87"/>
        <end position="124"/>
    </location>
</feature>
<dbReference type="Pfam" id="PF05627">
    <property type="entry name" value="AvrRpt-cleavage"/>
    <property type="match status" value="1"/>
</dbReference>
<protein>
    <submittedName>
        <fullName evidence="3">Sorbin/SH3 domain protein</fullName>
    </submittedName>
</protein>
<dbReference type="PANTHER" id="PTHR33882">
    <property type="entry name" value="PATHOGENIC TYPE III EFFECTOR AVIRULENCE FACTOR AVR AVRRPT-CLEAVAGE: CLEAVAGE SITE PROTEIN"/>
    <property type="match status" value="1"/>
</dbReference>
<evidence type="ECO:0000256" key="1">
    <source>
        <dbReference type="SAM" id="MobiDB-lite"/>
    </source>
</evidence>
<feature type="region of interest" description="Disordered" evidence="1">
    <location>
        <begin position="149"/>
        <end position="216"/>
    </location>
</feature>
<sequence>MTFIGKRTVHGSHAIVQKAALYSGWHNTDLDRTQTVGHTPVGPLQSAIALPLYLPPEPGVLLRSKTIGALILLLSLSLSYHSPIPLQPTEEKLKQQKKEKKKKKGTKSMENRKEGNWMSVPTFGDWDMKNGAMPDYSMDFTKIREMRKQNKKEISRASLGNEEELATNSRQQQQGSGGAHRGHDGNLHHRHVDSRGSDEMDHRRPLHHARDQSPTGRKKILSYFQCCVGASA</sequence>
<dbReference type="InterPro" id="IPR008700">
    <property type="entry name" value="TypeIII_avirulence_cleave"/>
</dbReference>
<dbReference type="Proteomes" id="UP001140206">
    <property type="component" value="Chromosome 4"/>
</dbReference>
<evidence type="ECO:0000313" key="3">
    <source>
        <dbReference type="EMBL" id="KAJ4767593.1"/>
    </source>
</evidence>
<evidence type="ECO:0000259" key="2">
    <source>
        <dbReference type="Pfam" id="PF05627"/>
    </source>
</evidence>
<dbReference type="PANTHER" id="PTHR33882:SF2">
    <property type="entry name" value="EXPRESSED PROTEIN"/>
    <property type="match status" value="1"/>
</dbReference>
<organism evidence="3 4">
    <name type="scientific">Rhynchospora pubera</name>
    <dbReference type="NCBI Taxonomy" id="906938"/>
    <lineage>
        <taxon>Eukaryota</taxon>
        <taxon>Viridiplantae</taxon>
        <taxon>Streptophyta</taxon>
        <taxon>Embryophyta</taxon>
        <taxon>Tracheophyta</taxon>
        <taxon>Spermatophyta</taxon>
        <taxon>Magnoliopsida</taxon>
        <taxon>Liliopsida</taxon>
        <taxon>Poales</taxon>
        <taxon>Cyperaceae</taxon>
        <taxon>Cyperoideae</taxon>
        <taxon>Rhynchosporeae</taxon>
        <taxon>Rhynchospora</taxon>
    </lineage>
</organism>
<feature type="domain" description="RIN4 pathogenic type III effector avirulence factor Avr cleavage site" evidence="2">
    <location>
        <begin position="116"/>
        <end position="148"/>
    </location>
</feature>
<keyword evidence="4" id="KW-1185">Reference proteome</keyword>
<feature type="compositionally biased region" description="Basic residues" evidence="1">
    <location>
        <begin position="97"/>
        <end position="106"/>
    </location>
</feature>
<comment type="caution">
    <text evidence="3">The sequence shown here is derived from an EMBL/GenBank/DDBJ whole genome shotgun (WGS) entry which is preliminary data.</text>
</comment>
<dbReference type="EMBL" id="JAMFTS010000004">
    <property type="protein sequence ID" value="KAJ4767593.1"/>
    <property type="molecule type" value="Genomic_DNA"/>
</dbReference>
<reference evidence="3" key="1">
    <citation type="submission" date="2022-08" db="EMBL/GenBank/DDBJ databases">
        <authorList>
            <person name="Marques A."/>
        </authorList>
    </citation>
    <scope>NUCLEOTIDE SEQUENCE</scope>
    <source>
        <strain evidence="3">RhyPub2mFocal</strain>
        <tissue evidence="3">Leaves</tissue>
    </source>
</reference>
<name>A0AAV8DEG8_9POAL</name>
<evidence type="ECO:0000313" key="4">
    <source>
        <dbReference type="Proteomes" id="UP001140206"/>
    </source>
</evidence>
<gene>
    <name evidence="3" type="ORF">LUZ62_077968</name>
</gene>
<feature type="compositionally biased region" description="Basic and acidic residues" evidence="1">
    <location>
        <begin position="181"/>
        <end position="211"/>
    </location>
</feature>
<accession>A0AAV8DEG8</accession>
<dbReference type="AlphaFoldDB" id="A0AAV8DEG8"/>